<dbReference type="PROSITE" id="PS00409">
    <property type="entry name" value="PROKAR_NTER_METHYL"/>
    <property type="match status" value="1"/>
</dbReference>
<dbReference type="Proteomes" id="UP001238088">
    <property type="component" value="Unassembled WGS sequence"/>
</dbReference>
<protein>
    <submittedName>
        <fullName evidence="4">Prepilin-type N-terminal cleavage/methylation domain-containing protein</fullName>
    </submittedName>
</protein>
<reference evidence="4 5" key="1">
    <citation type="submission" date="2023-07" db="EMBL/GenBank/DDBJ databases">
        <title>Genomic Encyclopedia of Type Strains, Phase IV (KMG-IV): sequencing the most valuable type-strain genomes for metagenomic binning, comparative biology and taxonomic classification.</title>
        <authorList>
            <person name="Goeker M."/>
        </authorList>
    </citation>
    <scope>NUCLEOTIDE SEQUENCE [LARGE SCALE GENOMIC DNA]</scope>
    <source>
        <strain evidence="4 5">DSM 23494</strain>
    </source>
</reference>
<dbReference type="RefSeq" id="WP_307474011.1">
    <property type="nucleotide sequence ID" value="NZ_JAUSUB010000006.1"/>
</dbReference>
<keyword evidence="3" id="KW-1133">Transmembrane helix</keyword>
<dbReference type="InterPro" id="IPR012902">
    <property type="entry name" value="N_methyl_site"/>
</dbReference>
<evidence type="ECO:0000313" key="5">
    <source>
        <dbReference type="Proteomes" id="UP001238088"/>
    </source>
</evidence>
<keyword evidence="5" id="KW-1185">Reference proteome</keyword>
<name>A0ABU0AFF7_9BACI</name>
<dbReference type="SUPFAM" id="SSF54523">
    <property type="entry name" value="Pili subunits"/>
    <property type="match status" value="1"/>
</dbReference>
<dbReference type="InterPro" id="IPR045584">
    <property type="entry name" value="Pilin-like"/>
</dbReference>
<feature type="transmembrane region" description="Helical" evidence="3">
    <location>
        <begin position="12"/>
        <end position="35"/>
    </location>
</feature>
<organism evidence="4 5">
    <name type="scientific">Cytobacillus purgationiresistens</name>
    <dbReference type="NCBI Taxonomy" id="863449"/>
    <lineage>
        <taxon>Bacteria</taxon>
        <taxon>Bacillati</taxon>
        <taxon>Bacillota</taxon>
        <taxon>Bacilli</taxon>
        <taxon>Bacillales</taxon>
        <taxon>Bacillaceae</taxon>
        <taxon>Cytobacillus</taxon>
    </lineage>
</organism>
<dbReference type="Pfam" id="PF07963">
    <property type="entry name" value="N_methyl"/>
    <property type="match status" value="1"/>
</dbReference>
<dbReference type="NCBIfam" id="TIGR02532">
    <property type="entry name" value="IV_pilin_GFxxxE"/>
    <property type="match status" value="1"/>
</dbReference>
<keyword evidence="3" id="KW-0472">Membrane</keyword>
<sequence length="138" mass="15950">MDKKYYKNATGMTLIEVLTAIAILSVISSVVYGVFTNTEKTGRQIQSHVNLRQDANIIITQLRHIHQEENAMDQDKNRFYEINTNDLLPRSDIQFTTITLNECIYTEKKNKLDTPCLADKQKDLIVKFTLQDKKKLSI</sequence>
<comment type="subcellular location">
    <subcellularLocation>
        <location evidence="1">Cell surface</location>
    </subcellularLocation>
</comment>
<gene>
    <name evidence="4" type="ORF">J2S17_001866</name>
</gene>
<accession>A0ABU0AFF7</accession>
<evidence type="ECO:0000256" key="3">
    <source>
        <dbReference type="SAM" id="Phobius"/>
    </source>
</evidence>
<comment type="caution">
    <text evidence="4">The sequence shown here is derived from an EMBL/GenBank/DDBJ whole genome shotgun (WGS) entry which is preliminary data.</text>
</comment>
<keyword evidence="3" id="KW-0812">Transmembrane</keyword>
<dbReference type="EMBL" id="JAUSUB010000006">
    <property type="protein sequence ID" value="MDQ0269994.1"/>
    <property type="molecule type" value="Genomic_DNA"/>
</dbReference>
<keyword evidence="2" id="KW-0178">Competence</keyword>
<evidence type="ECO:0000256" key="1">
    <source>
        <dbReference type="ARBA" id="ARBA00004241"/>
    </source>
</evidence>
<proteinExistence type="predicted"/>
<evidence type="ECO:0000256" key="2">
    <source>
        <dbReference type="ARBA" id="ARBA00023287"/>
    </source>
</evidence>
<evidence type="ECO:0000313" key="4">
    <source>
        <dbReference type="EMBL" id="MDQ0269994.1"/>
    </source>
</evidence>